<sequence>MGEVVMYDLYDEGRYVGRYPIAALAVMLSIQYPRLIANYAREGRTYRKRYQFERVDEPIGAELAEEWDKARQRFLRLGR</sequence>
<proteinExistence type="predicted"/>
<comment type="caution">
    <text evidence="2">The sequence shown here is derived from an EMBL/GenBank/DDBJ whole genome shotgun (WGS) entry which is preliminary data.</text>
</comment>
<keyword evidence="1" id="KW-0472">Membrane</keyword>
<reference evidence="2 3" key="2">
    <citation type="submission" date="2007-09" db="EMBL/GenBank/DDBJ databases">
        <title>Draft genome sequence of Clostridium bolteae (ATCC BAA-613).</title>
        <authorList>
            <person name="Sudarsanam P."/>
            <person name="Ley R."/>
            <person name="Guruge J."/>
            <person name="Turnbaugh P.J."/>
            <person name="Mahowald M."/>
            <person name="Liep D."/>
            <person name="Gordon J."/>
        </authorList>
    </citation>
    <scope>NUCLEOTIDE SEQUENCE [LARGE SCALE GENOMIC DNA]</scope>
    <source>
        <strain evidence="3">ATCC BAA-613 / DSM 15670 / CCUG 46953 / JCM 12243 / WAL 16351</strain>
    </source>
</reference>
<dbReference type="AlphaFoldDB" id="A8S0H0"/>
<dbReference type="PaxDb" id="411902-CLOBOL_05673"/>
<dbReference type="eggNOG" id="ENOG5030U37">
    <property type="taxonomic scope" value="Bacteria"/>
</dbReference>
<organism evidence="2 3">
    <name type="scientific">Enterocloster bolteae (strain ATCC BAA-613 / DSM 15670 / CCUG 46953 / JCM 12243 / WAL 16351)</name>
    <name type="common">Clostridium bolteae</name>
    <dbReference type="NCBI Taxonomy" id="411902"/>
    <lineage>
        <taxon>Bacteria</taxon>
        <taxon>Bacillati</taxon>
        <taxon>Bacillota</taxon>
        <taxon>Clostridia</taxon>
        <taxon>Lachnospirales</taxon>
        <taxon>Lachnospiraceae</taxon>
        <taxon>Enterocloster</taxon>
    </lineage>
</organism>
<keyword evidence="1" id="KW-0812">Transmembrane</keyword>
<feature type="transmembrane region" description="Helical" evidence="1">
    <location>
        <begin position="20"/>
        <end position="40"/>
    </location>
</feature>
<dbReference type="EMBL" id="ABCC02000042">
    <property type="protein sequence ID" value="EDP14066.1"/>
    <property type="molecule type" value="Genomic_DNA"/>
</dbReference>
<accession>A8S0H0</accession>
<evidence type="ECO:0000256" key="1">
    <source>
        <dbReference type="SAM" id="Phobius"/>
    </source>
</evidence>
<keyword evidence="1" id="KW-1133">Transmembrane helix</keyword>
<dbReference type="HOGENOM" id="CLU_179855_0_0_9"/>
<dbReference type="Proteomes" id="UP000005396">
    <property type="component" value="Unassembled WGS sequence"/>
</dbReference>
<dbReference type="RefSeq" id="WP_002578662.1">
    <property type="nucleotide sequence ID" value="NZ_DS480697.1"/>
</dbReference>
<gene>
    <name evidence="2" type="ORF">CLOBOL_05673</name>
</gene>
<name>A8S0H0_ENTBW</name>
<evidence type="ECO:0000313" key="2">
    <source>
        <dbReference type="EMBL" id="EDP14066.1"/>
    </source>
</evidence>
<protein>
    <submittedName>
        <fullName evidence="2">Uncharacterized protein</fullName>
    </submittedName>
</protein>
<reference evidence="2 3" key="1">
    <citation type="submission" date="2007-08" db="EMBL/GenBank/DDBJ databases">
        <authorList>
            <person name="Fulton L."/>
            <person name="Clifton S."/>
            <person name="Fulton B."/>
            <person name="Xu J."/>
            <person name="Minx P."/>
            <person name="Pepin K.H."/>
            <person name="Johnson M."/>
            <person name="Thiruvilangam P."/>
            <person name="Bhonagiri V."/>
            <person name="Nash W.E."/>
            <person name="Mardis E.R."/>
            <person name="Wilson R.K."/>
        </authorList>
    </citation>
    <scope>NUCLEOTIDE SEQUENCE [LARGE SCALE GENOMIC DNA]</scope>
    <source>
        <strain evidence="3">ATCC BAA-613 / DSM 15670 / CCUG 46953 / JCM 12243 / WAL 16351</strain>
    </source>
</reference>
<evidence type="ECO:0000313" key="3">
    <source>
        <dbReference type="Proteomes" id="UP000005396"/>
    </source>
</evidence>